<evidence type="ECO:0000256" key="3">
    <source>
        <dbReference type="ARBA" id="ARBA00022729"/>
    </source>
</evidence>
<feature type="binding site" evidence="5">
    <location>
        <begin position="180"/>
        <end position="182"/>
    </location>
    <ligand>
        <name>substrate</name>
    </ligand>
</feature>
<keyword evidence="2" id="KW-0479">Metal-binding</keyword>
<evidence type="ECO:0000256" key="4">
    <source>
        <dbReference type="PIRSR" id="PIRSR031924-50"/>
    </source>
</evidence>
<dbReference type="InterPro" id="IPR002591">
    <property type="entry name" value="Phosphodiest/P_Trfase"/>
</dbReference>
<dbReference type="NCBIfam" id="NF042991">
    <property type="entry name" value="alk_phos_PafA"/>
    <property type="match status" value="1"/>
</dbReference>
<dbReference type="EMBL" id="LT838813">
    <property type="protein sequence ID" value="SMD43676.1"/>
    <property type="molecule type" value="Genomic_DNA"/>
</dbReference>
<dbReference type="CDD" id="cd16016">
    <property type="entry name" value="AP-SPAP"/>
    <property type="match status" value="1"/>
</dbReference>
<dbReference type="InterPro" id="IPR017850">
    <property type="entry name" value="Alkaline_phosphatase_core_sf"/>
</dbReference>
<organism evidence="6 7">
    <name type="scientific">Aquiflexum balticum DSM 16537</name>
    <dbReference type="NCBI Taxonomy" id="758820"/>
    <lineage>
        <taxon>Bacteria</taxon>
        <taxon>Pseudomonadati</taxon>
        <taxon>Bacteroidota</taxon>
        <taxon>Cytophagia</taxon>
        <taxon>Cytophagales</taxon>
        <taxon>Cyclobacteriaceae</taxon>
        <taxon>Aquiflexum</taxon>
    </lineage>
</organism>
<dbReference type="PANTHER" id="PTHR10151:SF120">
    <property type="entry name" value="BIS(5'-ADENOSYL)-TRIPHOSPHATASE"/>
    <property type="match status" value="1"/>
</dbReference>
<sequence>MVYKDESLYLSHSKQPNDIMKRLILSFLVTFMVFPAFSQQNTPNPKKPKLVVGIVIDQMRQEYFYKFQDRYTQGGFKRLLDQGFVMKNGHYNYIPTFTGPGHASVYTGATPSTHGIISNNWYVRDLGKMIYCAEDSTVNAVGGSGPNGKISPRNMLSTSIADELRFSSNKRSKTVAIAIKDRGASLPAGHTGDAYWFDSNTGEFMTSTYYHAELPQWVKSFNEKKLAEKYLSQKWETLYPIDSYVQSIADDNEFEGPFIGMDKTVFPYDLPALRGNNDNFGLISTTPFGNSLTLDMAYAAIEGEKLGKGNDTDLLAISFSSPDYIGHRFGPTSVELEDSYLRLDQELEKFFNYLDKEYGKDEYLVFVTADHAVADIVEYMQSENVPAGNFNTRFVLTQLRGFCVLNYGNGNWISNMSNEQIYLNQTLIKDKGLDPEKIQRDLAEFLLSSRFQGIKEVYTATDMRRMDYITGRKHLLQMGYNHKASGDLLLVLEPAWLSNSYRGTTHGTGYTYDTHVPIVFMGWGIKPGQSSRYVTVTDIAPTLSMLLNIRLPNGTTGQPILEIVDDIR</sequence>
<evidence type="ECO:0000256" key="1">
    <source>
        <dbReference type="ARBA" id="ARBA00022553"/>
    </source>
</evidence>
<feature type="active site" description="Phosphothreonine intermediate" evidence="4">
    <location>
        <position position="98"/>
    </location>
</feature>
<dbReference type="GO" id="GO:0004035">
    <property type="term" value="F:alkaline phosphatase activity"/>
    <property type="evidence" value="ECO:0007669"/>
    <property type="project" value="InterPro"/>
</dbReference>
<proteinExistence type="predicted"/>
<feature type="binding site" evidence="5">
    <location>
        <position position="119"/>
    </location>
    <ligand>
        <name>substrate</name>
    </ligand>
</feature>
<gene>
    <name evidence="6" type="ORF">SAMN00777080_2283</name>
</gene>
<dbReference type="AlphaFoldDB" id="A0A1W2H5C7"/>
<name>A0A1W2H5C7_9BACT</name>
<dbReference type="Pfam" id="PF01663">
    <property type="entry name" value="Phosphodiest"/>
    <property type="match status" value="1"/>
</dbReference>
<evidence type="ECO:0000256" key="5">
    <source>
        <dbReference type="PIRSR" id="PIRSR031924-51"/>
    </source>
</evidence>
<dbReference type="Gene3D" id="3.40.720.10">
    <property type="entry name" value="Alkaline Phosphatase, subunit A"/>
    <property type="match status" value="1"/>
</dbReference>
<dbReference type="Proteomes" id="UP000192333">
    <property type="component" value="Chromosome I"/>
</dbReference>
<evidence type="ECO:0000313" key="6">
    <source>
        <dbReference type="EMBL" id="SMD43676.1"/>
    </source>
</evidence>
<reference evidence="7" key="1">
    <citation type="submission" date="2017-04" db="EMBL/GenBank/DDBJ databases">
        <authorList>
            <person name="Varghese N."/>
            <person name="Submissions S."/>
        </authorList>
    </citation>
    <scope>NUCLEOTIDE SEQUENCE [LARGE SCALE GENOMIC DNA]</scope>
    <source>
        <strain evidence="7">DSM 16537</strain>
    </source>
</reference>
<evidence type="ECO:0000313" key="7">
    <source>
        <dbReference type="Proteomes" id="UP000192333"/>
    </source>
</evidence>
<keyword evidence="3" id="KW-0732">Signal</keyword>
<dbReference type="GO" id="GO:0046872">
    <property type="term" value="F:metal ion binding"/>
    <property type="evidence" value="ECO:0007669"/>
    <property type="project" value="UniProtKB-KW"/>
</dbReference>
<dbReference type="InterPro" id="IPR026263">
    <property type="entry name" value="Alkaline_phosphatase_prok"/>
</dbReference>
<dbReference type="PANTHER" id="PTHR10151">
    <property type="entry name" value="ECTONUCLEOTIDE PYROPHOSPHATASE/PHOSPHODIESTERASE"/>
    <property type="match status" value="1"/>
</dbReference>
<protein>
    <submittedName>
        <fullName evidence="6">Predicted pyrophosphatase or phosphodiesterase, AlkP superfamily</fullName>
    </submittedName>
</protein>
<dbReference type="Gene3D" id="3.30.1360.150">
    <property type="match status" value="1"/>
</dbReference>
<keyword evidence="7" id="KW-1185">Reference proteome</keyword>
<accession>A0A1W2H5C7</accession>
<keyword evidence="1 4" id="KW-0597">Phosphoprotein</keyword>
<dbReference type="STRING" id="758820.SAMN00777080_2283"/>
<dbReference type="SUPFAM" id="SSF53649">
    <property type="entry name" value="Alkaline phosphatase-like"/>
    <property type="match status" value="1"/>
</dbReference>
<evidence type="ECO:0000256" key="2">
    <source>
        <dbReference type="ARBA" id="ARBA00022723"/>
    </source>
</evidence>
<dbReference type="PIRSF" id="PIRSF031924">
    <property type="entry name" value="Pi-irrepressible_AP"/>
    <property type="match status" value="1"/>
</dbReference>